<evidence type="ECO:0000313" key="1">
    <source>
        <dbReference type="EMBL" id="PWN49803.1"/>
    </source>
</evidence>
<name>A0ACD0NVB9_9BASI</name>
<protein>
    <submittedName>
        <fullName evidence="1">FMN-linked oxidoreductase</fullName>
    </submittedName>
</protein>
<gene>
    <name evidence="1" type="ORF">IE53DRAFT_387947</name>
</gene>
<reference evidence="1 2" key="1">
    <citation type="journal article" date="2018" name="Mol. Biol. Evol.">
        <title>Broad Genomic Sampling Reveals a Smut Pathogenic Ancestry of the Fungal Clade Ustilaginomycotina.</title>
        <authorList>
            <person name="Kijpornyongpan T."/>
            <person name="Mondo S.J."/>
            <person name="Barry K."/>
            <person name="Sandor L."/>
            <person name="Lee J."/>
            <person name="Lipzen A."/>
            <person name="Pangilinan J."/>
            <person name="LaButti K."/>
            <person name="Hainaut M."/>
            <person name="Henrissat B."/>
            <person name="Grigoriev I.V."/>
            <person name="Spatafora J.W."/>
            <person name="Aime M.C."/>
        </authorList>
    </citation>
    <scope>NUCLEOTIDE SEQUENCE [LARGE SCALE GENOMIC DNA]</scope>
    <source>
        <strain evidence="1 2">SA 807</strain>
    </source>
</reference>
<dbReference type="Proteomes" id="UP000245626">
    <property type="component" value="Unassembled WGS sequence"/>
</dbReference>
<dbReference type="EMBL" id="KZ820004">
    <property type="protein sequence ID" value="PWN49803.1"/>
    <property type="molecule type" value="Genomic_DNA"/>
</dbReference>
<sequence>MTIQTTGFNKGQSDPVWDGQVDIGLKIDSFAPVRENHPPPGVMPDELLPEGVKKPKLFTSVSMPKSSGGLTVKNRVIVSPMCQYSARDGLPSPYHLAHLGSFALHGVGTIMVEASGVVPEGRITPQCLGIWNEEQKRAHASLVSGLKSFTDGLTVGIQLAHAGRKASAWSPFYRGERSNKVWVTREEGGWPDTVVAPSAIAYGEGWITPKELDLEGIKRIEEAFVDSARRAFEAGYDFVELHAAHGYLFHSFLSPLSNHRTDEYGGNLENRARILTDCVKRIRSNHPDKSVWVRVSTTDFAEDCGSPSWKIQDSVQLAKLLDQAGIDLLDCSAGGLVPFQKIQPGPGYQLPGARAVSKLGLAKLLVGAVGMMEGPEGEPGTLAERSIQEGDCDVVLLARGIMANPKWVEEVAIHLTGTRCSGNPQYHRVHPAKRKEL</sequence>
<accession>A0ACD0NVB9</accession>
<keyword evidence="2" id="KW-1185">Reference proteome</keyword>
<organism evidence="1 2">
    <name type="scientific">Violaceomyces palustris</name>
    <dbReference type="NCBI Taxonomy" id="1673888"/>
    <lineage>
        <taxon>Eukaryota</taxon>
        <taxon>Fungi</taxon>
        <taxon>Dikarya</taxon>
        <taxon>Basidiomycota</taxon>
        <taxon>Ustilaginomycotina</taxon>
        <taxon>Ustilaginomycetes</taxon>
        <taxon>Violaceomycetales</taxon>
        <taxon>Violaceomycetaceae</taxon>
        <taxon>Violaceomyces</taxon>
    </lineage>
</organism>
<proteinExistence type="predicted"/>
<evidence type="ECO:0000313" key="2">
    <source>
        <dbReference type="Proteomes" id="UP000245626"/>
    </source>
</evidence>